<dbReference type="InterPro" id="IPR032837">
    <property type="entry name" value="G1PDH"/>
</dbReference>
<proteinExistence type="predicted"/>
<evidence type="ECO:0000313" key="10">
    <source>
        <dbReference type="EMBL" id="MBU9735937.1"/>
    </source>
</evidence>
<protein>
    <submittedName>
        <fullName evidence="10">Sn-glycerol-1-phosphate dehydrogenase</fullName>
    </submittedName>
</protein>
<dbReference type="Proteomes" id="UP000712157">
    <property type="component" value="Unassembled WGS sequence"/>
</dbReference>
<dbReference type="GO" id="GO:0016614">
    <property type="term" value="F:oxidoreductase activity, acting on CH-OH group of donors"/>
    <property type="evidence" value="ECO:0007669"/>
    <property type="project" value="InterPro"/>
</dbReference>
<dbReference type="SUPFAM" id="SSF56796">
    <property type="entry name" value="Dehydroquinate synthase-like"/>
    <property type="match status" value="1"/>
</dbReference>
<dbReference type="PANTHER" id="PTHR43616">
    <property type="entry name" value="GLYCEROL DEHYDROGENASE"/>
    <property type="match status" value="1"/>
</dbReference>
<keyword evidence="8" id="KW-0594">Phospholipid biosynthesis</keyword>
<keyword evidence="4" id="KW-0521">NADP</keyword>
<dbReference type="CDD" id="cd08175">
    <property type="entry name" value="G1PDH"/>
    <property type="match status" value="1"/>
</dbReference>
<dbReference type="GO" id="GO:0046872">
    <property type="term" value="F:metal ion binding"/>
    <property type="evidence" value="ECO:0007669"/>
    <property type="project" value="UniProtKB-KW"/>
</dbReference>
<evidence type="ECO:0000256" key="6">
    <source>
        <dbReference type="ARBA" id="ARBA00023027"/>
    </source>
</evidence>
<evidence type="ECO:0000256" key="7">
    <source>
        <dbReference type="ARBA" id="ARBA00023098"/>
    </source>
</evidence>
<keyword evidence="7" id="KW-0443">Lipid metabolism</keyword>
<dbReference type="AlphaFoldDB" id="A0A949K6F5"/>
<dbReference type="EMBL" id="JAHQCW010000006">
    <property type="protein sequence ID" value="MBU9735937.1"/>
    <property type="molecule type" value="Genomic_DNA"/>
</dbReference>
<dbReference type="GO" id="GO:0008654">
    <property type="term" value="P:phospholipid biosynthetic process"/>
    <property type="evidence" value="ECO:0007669"/>
    <property type="project" value="UniProtKB-KW"/>
</dbReference>
<keyword evidence="2" id="KW-0444">Lipid biosynthesis</keyword>
<name>A0A949K6F5_9FIRM</name>
<accession>A0A949K6F5</accession>
<comment type="caution">
    <text evidence="10">The sequence shown here is derived from an EMBL/GenBank/DDBJ whole genome shotgun (WGS) entry which is preliminary data.</text>
</comment>
<evidence type="ECO:0000256" key="4">
    <source>
        <dbReference type="ARBA" id="ARBA00022857"/>
    </source>
</evidence>
<evidence type="ECO:0000256" key="1">
    <source>
        <dbReference type="ARBA" id="ARBA00022490"/>
    </source>
</evidence>
<keyword evidence="3" id="KW-0479">Metal-binding</keyword>
<sequence>MELKEYLKGRPDCACNRAHGTDLMELEIGSGAIQKLPGILKKYNYKKLLVVADVNTWEAAGSYTASVLETAGFTVDTFVYQDTALVPEERAIGRLTVAADPGFDAVVGVGSGTLNDLCKYISYKMGLDYFVVGSAPSMDGFSSNVAAMITNQLKTTYEVHTPKGVIGDVDVLRTAPMPMIAAGVGDILGKYVCLTDWKISHLLQGEYYCGYVEEMVLNSIRVIMENADLVREREPKAVEAVMNGLTLSGIAISYVGNSRPASGSEHHLSHYWEMMFLFQNRPAVLHGTKVGIGTISALKLYEMLADTPIDFEKARAKARSFDLENWKEKIRKAYGPAAGEVIRLEERVHKNDPQVVLSRIGQMEANWDEVLKLIRALPKAEEISAVLKGIGAPVTPAEIGVDASMVKNSVLYAKELRNRFGLLQILFDLGLNEEFADRLTAEFGM</sequence>
<keyword evidence="5" id="KW-0560">Oxidoreductase</keyword>
<dbReference type="PANTHER" id="PTHR43616:SF5">
    <property type="entry name" value="GLYCEROL DEHYDROGENASE 1"/>
    <property type="match status" value="1"/>
</dbReference>
<dbReference type="InterPro" id="IPR016205">
    <property type="entry name" value="Glycerol_DH"/>
</dbReference>
<gene>
    <name evidence="10" type="ORF">KTH89_05265</name>
</gene>
<evidence type="ECO:0000313" key="11">
    <source>
        <dbReference type="Proteomes" id="UP000712157"/>
    </source>
</evidence>
<keyword evidence="9" id="KW-1208">Phospholipid metabolism</keyword>
<organism evidence="10 11">
    <name type="scientific">Diplocloster agilis</name>
    <dbReference type="NCBI Taxonomy" id="2850323"/>
    <lineage>
        <taxon>Bacteria</taxon>
        <taxon>Bacillati</taxon>
        <taxon>Bacillota</taxon>
        <taxon>Clostridia</taxon>
        <taxon>Lachnospirales</taxon>
        <taxon>Lachnospiraceae</taxon>
        <taxon>Diplocloster</taxon>
    </lineage>
</organism>
<keyword evidence="1" id="KW-0963">Cytoplasm</keyword>
<evidence type="ECO:0000256" key="3">
    <source>
        <dbReference type="ARBA" id="ARBA00022723"/>
    </source>
</evidence>
<keyword evidence="11" id="KW-1185">Reference proteome</keyword>
<reference evidence="10" key="1">
    <citation type="submission" date="2021-06" db="EMBL/GenBank/DDBJ databases">
        <title>Description of novel taxa of the family Lachnospiraceae.</title>
        <authorList>
            <person name="Chaplin A.V."/>
            <person name="Sokolova S.R."/>
            <person name="Pikina A.P."/>
            <person name="Korzhanova M."/>
            <person name="Belova V."/>
            <person name="Korostin D."/>
            <person name="Efimov B.A."/>
        </authorList>
    </citation>
    <scope>NUCLEOTIDE SEQUENCE</scope>
    <source>
        <strain evidence="10">ASD5720</strain>
    </source>
</reference>
<dbReference type="Gene3D" id="1.20.1090.10">
    <property type="entry name" value="Dehydroquinate synthase-like - alpha domain"/>
    <property type="match status" value="1"/>
</dbReference>
<keyword evidence="6" id="KW-0520">NAD</keyword>
<dbReference type="Pfam" id="PF13685">
    <property type="entry name" value="Fe-ADH_2"/>
    <property type="match status" value="1"/>
</dbReference>
<dbReference type="Gene3D" id="3.40.50.1970">
    <property type="match status" value="1"/>
</dbReference>
<evidence type="ECO:0000256" key="5">
    <source>
        <dbReference type="ARBA" id="ARBA00023002"/>
    </source>
</evidence>
<evidence type="ECO:0000256" key="2">
    <source>
        <dbReference type="ARBA" id="ARBA00022516"/>
    </source>
</evidence>
<evidence type="ECO:0000256" key="8">
    <source>
        <dbReference type="ARBA" id="ARBA00023209"/>
    </source>
</evidence>
<evidence type="ECO:0000256" key="9">
    <source>
        <dbReference type="ARBA" id="ARBA00023264"/>
    </source>
</evidence>